<dbReference type="BioCyc" id="RPAL652103:RPDX1_RS07530-MONOMER"/>
<evidence type="ECO:0000313" key="4">
    <source>
        <dbReference type="Proteomes" id="UP000001402"/>
    </source>
</evidence>
<dbReference type="KEGG" id="rpx:Rpdx1_1529"/>
<dbReference type="eggNOG" id="COG5126">
    <property type="taxonomic scope" value="Bacteria"/>
</dbReference>
<dbReference type="InterPro" id="IPR002048">
    <property type="entry name" value="EF_hand_dom"/>
</dbReference>
<dbReference type="PROSITE" id="PS50222">
    <property type="entry name" value="EF_HAND_2"/>
    <property type="match status" value="2"/>
</dbReference>
<dbReference type="GO" id="GO:0005509">
    <property type="term" value="F:calcium ion binding"/>
    <property type="evidence" value="ECO:0007669"/>
    <property type="project" value="InterPro"/>
</dbReference>
<evidence type="ECO:0000256" key="1">
    <source>
        <dbReference type="SAM" id="MobiDB-lite"/>
    </source>
</evidence>
<dbReference type="HOGENOM" id="CLU_090924_0_0_5"/>
<dbReference type="OrthoDB" id="8265789at2"/>
<dbReference type="STRING" id="652103.Rpdx1_1529"/>
<dbReference type="CDD" id="cd00051">
    <property type="entry name" value="EFh"/>
    <property type="match status" value="1"/>
</dbReference>
<protein>
    <submittedName>
        <fullName evidence="3">EF-Hand, Calmodulin</fullName>
    </submittedName>
</protein>
<feature type="region of interest" description="Disordered" evidence="1">
    <location>
        <begin position="22"/>
        <end position="65"/>
    </location>
</feature>
<dbReference type="InterPro" id="IPR011992">
    <property type="entry name" value="EF-hand-dom_pair"/>
</dbReference>
<evidence type="ECO:0000313" key="3">
    <source>
        <dbReference type="EMBL" id="ADU43149.1"/>
    </source>
</evidence>
<name>E6VIE0_RHOPX</name>
<feature type="region of interest" description="Disordered" evidence="1">
    <location>
        <begin position="152"/>
        <end position="197"/>
    </location>
</feature>
<dbReference type="EMBL" id="CP002418">
    <property type="protein sequence ID" value="ADU43149.1"/>
    <property type="molecule type" value="Genomic_DNA"/>
</dbReference>
<accession>E6VIE0</accession>
<dbReference type="SUPFAM" id="SSF47473">
    <property type="entry name" value="EF-hand"/>
    <property type="match status" value="1"/>
</dbReference>
<dbReference type="Proteomes" id="UP000001402">
    <property type="component" value="Chromosome"/>
</dbReference>
<feature type="domain" description="EF-hand" evidence="2">
    <location>
        <begin position="90"/>
        <end position="125"/>
    </location>
</feature>
<proteinExistence type="predicted"/>
<dbReference type="PROSITE" id="PS00018">
    <property type="entry name" value="EF_HAND_1"/>
    <property type="match status" value="2"/>
</dbReference>
<feature type="compositionally biased region" description="Polar residues" evidence="1">
    <location>
        <begin position="183"/>
        <end position="197"/>
    </location>
</feature>
<dbReference type="Pfam" id="PF13499">
    <property type="entry name" value="EF-hand_7"/>
    <property type="match status" value="1"/>
</dbReference>
<dbReference type="InterPro" id="IPR018247">
    <property type="entry name" value="EF_Hand_1_Ca_BS"/>
</dbReference>
<organism evidence="3 4">
    <name type="scientific">Rhodopseudomonas palustris (strain DX-1)</name>
    <dbReference type="NCBI Taxonomy" id="652103"/>
    <lineage>
        <taxon>Bacteria</taxon>
        <taxon>Pseudomonadati</taxon>
        <taxon>Pseudomonadota</taxon>
        <taxon>Alphaproteobacteria</taxon>
        <taxon>Hyphomicrobiales</taxon>
        <taxon>Nitrobacteraceae</taxon>
        <taxon>Rhodopseudomonas</taxon>
    </lineage>
</organism>
<evidence type="ECO:0000259" key="2">
    <source>
        <dbReference type="PROSITE" id="PS50222"/>
    </source>
</evidence>
<sequence length="254" mass="25156" precursor="true">MLPALGALGALSGLLNTLSASTSKSSKQTTGFTNPFESSSGSTGTSSFPGLPTGNGSLPSSGLSPQTMQALLDAQSAQSTGNSSSTASKSRDAALKDLFKQIDGNGDGAISKGEFEDALGAGGTNIANADKVFSKLDSDGDGSVTAEELASALMPRKQHDRSSEEARKSGRGGGSSDPLLQALSGSSSTSVANSDGSVTTSISYADGTKVTMTSAATGSSSSGATSSYNFIEQLIQRQAAQIQAASGSSLSVSA</sequence>
<dbReference type="Gene3D" id="1.10.238.10">
    <property type="entry name" value="EF-hand"/>
    <property type="match status" value="1"/>
</dbReference>
<dbReference type="SMART" id="SM00054">
    <property type="entry name" value="EFh"/>
    <property type="match status" value="2"/>
</dbReference>
<dbReference type="AlphaFoldDB" id="E6VIE0"/>
<gene>
    <name evidence="3" type="ordered locus">Rpdx1_1529</name>
</gene>
<reference evidence="3" key="1">
    <citation type="submission" date="2010-12" db="EMBL/GenBank/DDBJ databases">
        <title>Complete sequence of Rhodopseudomonas palustris DX-1.</title>
        <authorList>
            <consortium name="US DOE Joint Genome Institute"/>
            <person name="Lucas S."/>
            <person name="Copeland A."/>
            <person name="Lapidus A."/>
            <person name="Cheng J.-F."/>
            <person name="Goodwin L."/>
            <person name="Pitluck S."/>
            <person name="Misra M."/>
            <person name="Chertkov O."/>
            <person name="Detter J.C."/>
            <person name="Han C."/>
            <person name="Tapia R."/>
            <person name="Land M."/>
            <person name="Hauser L."/>
            <person name="Kyrpides N."/>
            <person name="Ivanova N."/>
            <person name="Ovchinnikova G."/>
            <person name="Logan B."/>
            <person name="Oda Y."/>
            <person name="Harwood C."/>
            <person name="Woyke T."/>
        </authorList>
    </citation>
    <scope>NUCLEOTIDE SEQUENCE [LARGE SCALE GENOMIC DNA]</scope>
    <source>
        <strain evidence="3">DX-1</strain>
    </source>
</reference>
<feature type="domain" description="EF-hand" evidence="2">
    <location>
        <begin position="126"/>
        <end position="159"/>
    </location>
</feature>